<evidence type="ECO:0000256" key="1">
    <source>
        <dbReference type="SAM" id="Phobius"/>
    </source>
</evidence>
<organism evidence="2">
    <name type="scientific">Arundo donax</name>
    <name type="common">Giant reed</name>
    <name type="synonym">Donax arundinaceus</name>
    <dbReference type="NCBI Taxonomy" id="35708"/>
    <lineage>
        <taxon>Eukaryota</taxon>
        <taxon>Viridiplantae</taxon>
        <taxon>Streptophyta</taxon>
        <taxon>Embryophyta</taxon>
        <taxon>Tracheophyta</taxon>
        <taxon>Spermatophyta</taxon>
        <taxon>Magnoliopsida</taxon>
        <taxon>Liliopsida</taxon>
        <taxon>Poales</taxon>
        <taxon>Poaceae</taxon>
        <taxon>PACMAD clade</taxon>
        <taxon>Arundinoideae</taxon>
        <taxon>Arundineae</taxon>
        <taxon>Arundo</taxon>
    </lineage>
</organism>
<keyword evidence="1" id="KW-1133">Transmembrane helix</keyword>
<reference evidence="2" key="2">
    <citation type="journal article" date="2015" name="Data Brief">
        <title>Shoot transcriptome of the giant reed, Arundo donax.</title>
        <authorList>
            <person name="Barrero R.A."/>
            <person name="Guerrero F.D."/>
            <person name="Moolhuijzen P."/>
            <person name="Goolsby J.A."/>
            <person name="Tidwell J."/>
            <person name="Bellgard S.E."/>
            <person name="Bellgard M.I."/>
        </authorList>
    </citation>
    <scope>NUCLEOTIDE SEQUENCE</scope>
    <source>
        <tissue evidence="2">Shoot tissue taken approximately 20 cm above the soil surface</tissue>
    </source>
</reference>
<sequence length="31" mass="3482">MLQLLVMSVFNLTIITTLFSPLLPCLPSCSW</sequence>
<keyword evidence="1" id="KW-0472">Membrane</keyword>
<protein>
    <submittedName>
        <fullName evidence="2">Uncharacterized protein</fullName>
    </submittedName>
</protein>
<proteinExistence type="predicted"/>
<evidence type="ECO:0000313" key="2">
    <source>
        <dbReference type="EMBL" id="JAD26728.1"/>
    </source>
</evidence>
<reference evidence="2" key="1">
    <citation type="submission" date="2014-09" db="EMBL/GenBank/DDBJ databases">
        <authorList>
            <person name="Magalhaes I.L.F."/>
            <person name="Oliveira U."/>
            <person name="Santos F.R."/>
            <person name="Vidigal T.H.D.A."/>
            <person name="Brescovit A.D."/>
            <person name="Santos A.J."/>
        </authorList>
    </citation>
    <scope>NUCLEOTIDE SEQUENCE</scope>
    <source>
        <tissue evidence="2">Shoot tissue taken approximately 20 cm above the soil surface</tissue>
    </source>
</reference>
<dbReference type="EMBL" id="GBRH01271167">
    <property type="protein sequence ID" value="JAD26728.1"/>
    <property type="molecule type" value="Transcribed_RNA"/>
</dbReference>
<name>A0A0A8YMC3_ARUDO</name>
<accession>A0A0A8YMC3</accession>
<keyword evidence="1" id="KW-0812">Transmembrane</keyword>
<dbReference type="AlphaFoldDB" id="A0A0A8YMC3"/>
<feature type="transmembrane region" description="Helical" evidence="1">
    <location>
        <begin position="6"/>
        <end position="26"/>
    </location>
</feature>